<evidence type="ECO:0000313" key="1">
    <source>
        <dbReference type="EnsemblMetazoa" id="GPPI014598-PA"/>
    </source>
</evidence>
<dbReference type="AlphaFoldDB" id="A0A1B0B0B1"/>
<organism evidence="1 2">
    <name type="scientific">Glossina palpalis gambiensis</name>
    <dbReference type="NCBI Taxonomy" id="67801"/>
    <lineage>
        <taxon>Eukaryota</taxon>
        <taxon>Metazoa</taxon>
        <taxon>Ecdysozoa</taxon>
        <taxon>Arthropoda</taxon>
        <taxon>Hexapoda</taxon>
        <taxon>Insecta</taxon>
        <taxon>Pterygota</taxon>
        <taxon>Neoptera</taxon>
        <taxon>Endopterygota</taxon>
        <taxon>Diptera</taxon>
        <taxon>Brachycera</taxon>
        <taxon>Muscomorpha</taxon>
        <taxon>Hippoboscoidea</taxon>
        <taxon>Glossinidae</taxon>
        <taxon>Glossina</taxon>
    </lineage>
</organism>
<name>A0A1B0B0B1_9MUSC</name>
<dbReference type="EMBL" id="JXJN01006674">
    <property type="status" value="NOT_ANNOTATED_CDS"/>
    <property type="molecule type" value="Genomic_DNA"/>
</dbReference>
<reference evidence="1" key="2">
    <citation type="submission" date="2020-05" db="UniProtKB">
        <authorList>
            <consortium name="EnsemblMetazoa"/>
        </authorList>
    </citation>
    <scope>IDENTIFICATION</scope>
    <source>
        <strain evidence="1">IAEA</strain>
    </source>
</reference>
<reference evidence="2" key="1">
    <citation type="submission" date="2015-01" db="EMBL/GenBank/DDBJ databases">
        <authorList>
            <person name="Aksoy S."/>
            <person name="Warren W."/>
            <person name="Wilson R.K."/>
        </authorList>
    </citation>
    <scope>NUCLEOTIDE SEQUENCE [LARGE SCALE GENOMIC DNA]</scope>
    <source>
        <strain evidence="2">IAEA</strain>
    </source>
</reference>
<dbReference type="EnsemblMetazoa" id="GPPI014598-RA">
    <property type="protein sequence ID" value="GPPI014598-PA"/>
    <property type="gene ID" value="GPPI014598"/>
</dbReference>
<protein>
    <submittedName>
        <fullName evidence="1">Uncharacterized protein</fullName>
    </submittedName>
</protein>
<dbReference type="Proteomes" id="UP000092460">
    <property type="component" value="Unassembled WGS sequence"/>
</dbReference>
<dbReference type="VEuPathDB" id="VectorBase:GPPI014598"/>
<keyword evidence="2" id="KW-1185">Reference proteome</keyword>
<evidence type="ECO:0000313" key="2">
    <source>
        <dbReference type="Proteomes" id="UP000092460"/>
    </source>
</evidence>
<accession>A0A1B0B0B1</accession>
<proteinExistence type="predicted"/>
<sequence length="119" mass="13915">MNVNSNERKDYYDVDDICNMFCIICQPVLLYIFLSCCRNGRDWFSYEDNVHSCGETTNHAKATIINDADYKGMHNRKYLSNTSSICCIHGWKCIIIMTANKHHFRKNALKKKERGKKNP</sequence>